<protein>
    <submittedName>
        <fullName evidence="2">Uncharacterized protein</fullName>
    </submittedName>
</protein>
<sequence>MPVNAGLAVNDASAPATIIRGQLLILHKPPFLQALFDRRETHQKTIEIKHRPETVRISRLRTSQERRQKGLNYPTSKEEDMWVMRRLSDDEECKGGVGDIDETVKSTSNQDAGHAK</sequence>
<name>A0ABR4P6C4_9HELO</name>
<feature type="region of interest" description="Disordered" evidence="1">
    <location>
        <begin position="92"/>
        <end position="116"/>
    </location>
</feature>
<feature type="compositionally biased region" description="Polar residues" evidence="1">
    <location>
        <begin position="105"/>
        <end position="116"/>
    </location>
</feature>
<organism evidence="2 3">
    <name type="scientific">Phlyctema vagabunda</name>
    <dbReference type="NCBI Taxonomy" id="108571"/>
    <lineage>
        <taxon>Eukaryota</taxon>
        <taxon>Fungi</taxon>
        <taxon>Dikarya</taxon>
        <taxon>Ascomycota</taxon>
        <taxon>Pezizomycotina</taxon>
        <taxon>Leotiomycetes</taxon>
        <taxon>Helotiales</taxon>
        <taxon>Dermateaceae</taxon>
        <taxon>Phlyctema</taxon>
    </lineage>
</organism>
<keyword evidence="3" id="KW-1185">Reference proteome</keyword>
<comment type="caution">
    <text evidence="2">The sequence shown here is derived from an EMBL/GenBank/DDBJ whole genome shotgun (WGS) entry which is preliminary data.</text>
</comment>
<proteinExistence type="predicted"/>
<evidence type="ECO:0000313" key="2">
    <source>
        <dbReference type="EMBL" id="KAL3418863.1"/>
    </source>
</evidence>
<dbReference type="Proteomes" id="UP001629113">
    <property type="component" value="Unassembled WGS sequence"/>
</dbReference>
<accession>A0ABR4P6C4</accession>
<evidence type="ECO:0000256" key="1">
    <source>
        <dbReference type="SAM" id="MobiDB-lite"/>
    </source>
</evidence>
<gene>
    <name evidence="2" type="ORF">PVAG01_09084</name>
</gene>
<reference evidence="2 3" key="1">
    <citation type="submission" date="2024-06" db="EMBL/GenBank/DDBJ databases">
        <title>Complete genome of Phlyctema vagabunda strain 19-DSS-EL-015.</title>
        <authorList>
            <person name="Fiorenzani C."/>
        </authorList>
    </citation>
    <scope>NUCLEOTIDE SEQUENCE [LARGE SCALE GENOMIC DNA]</scope>
    <source>
        <strain evidence="2 3">19-DSS-EL-015</strain>
    </source>
</reference>
<evidence type="ECO:0000313" key="3">
    <source>
        <dbReference type="Proteomes" id="UP001629113"/>
    </source>
</evidence>
<dbReference type="EMBL" id="JBFCZG010000008">
    <property type="protein sequence ID" value="KAL3418863.1"/>
    <property type="molecule type" value="Genomic_DNA"/>
</dbReference>